<evidence type="ECO:0000313" key="2">
    <source>
        <dbReference type="EMBL" id="MEN7550513.1"/>
    </source>
</evidence>
<reference evidence="2 3" key="1">
    <citation type="submission" date="2024-04" db="EMBL/GenBank/DDBJ databases">
        <title>Novel genus in family Flammeovirgaceae.</title>
        <authorList>
            <person name="Nguyen T.H."/>
            <person name="Vuong T.Q."/>
            <person name="Le H."/>
            <person name="Kim S.-G."/>
        </authorList>
    </citation>
    <scope>NUCLEOTIDE SEQUENCE [LARGE SCALE GENOMIC DNA]</scope>
    <source>
        <strain evidence="2 3">JCM 23209</strain>
    </source>
</reference>
<keyword evidence="3" id="KW-1185">Reference proteome</keyword>
<comment type="caution">
    <text evidence="2">The sequence shown here is derived from an EMBL/GenBank/DDBJ whole genome shotgun (WGS) entry which is preliminary data.</text>
</comment>
<dbReference type="Gene3D" id="2.120.10.30">
    <property type="entry name" value="TolB, C-terminal domain"/>
    <property type="match status" value="1"/>
</dbReference>
<dbReference type="AlphaFoldDB" id="A0AAW9SDG2"/>
<dbReference type="PROSITE" id="PS51257">
    <property type="entry name" value="PROKAR_LIPOPROTEIN"/>
    <property type="match status" value="1"/>
</dbReference>
<dbReference type="InterPro" id="IPR000033">
    <property type="entry name" value="LDLR_classB_rpt"/>
</dbReference>
<gene>
    <name evidence="2" type="ORF">AAG747_21515</name>
</gene>
<dbReference type="SMART" id="SM00429">
    <property type="entry name" value="IPT"/>
    <property type="match status" value="2"/>
</dbReference>
<dbReference type="EMBL" id="JBDKWZ010000014">
    <property type="protein sequence ID" value="MEN7550513.1"/>
    <property type="molecule type" value="Genomic_DNA"/>
</dbReference>
<feature type="domain" description="IPT/TIG" evidence="1">
    <location>
        <begin position="122"/>
        <end position="203"/>
    </location>
</feature>
<dbReference type="InterPro" id="IPR013783">
    <property type="entry name" value="Ig-like_fold"/>
</dbReference>
<dbReference type="SUPFAM" id="SSF81296">
    <property type="entry name" value="E set domains"/>
    <property type="match status" value="2"/>
</dbReference>
<dbReference type="CDD" id="cd00102">
    <property type="entry name" value="IPT"/>
    <property type="match status" value="1"/>
</dbReference>
<dbReference type="Gene3D" id="2.60.40.10">
    <property type="entry name" value="Immunoglobulins"/>
    <property type="match status" value="2"/>
</dbReference>
<proteinExistence type="predicted"/>
<dbReference type="InterPro" id="IPR014756">
    <property type="entry name" value="Ig_E-set"/>
</dbReference>
<dbReference type="InterPro" id="IPR002909">
    <property type="entry name" value="IPT_dom"/>
</dbReference>
<organism evidence="2 3">
    <name type="scientific">Rapidithrix thailandica</name>
    <dbReference type="NCBI Taxonomy" id="413964"/>
    <lineage>
        <taxon>Bacteria</taxon>
        <taxon>Pseudomonadati</taxon>
        <taxon>Bacteroidota</taxon>
        <taxon>Cytophagia</taxon>
        <taxon>Cytophagales</taxon>
        <taxon>Flammeovirgaceae</taxon>
        <taxon>Rapidithrix</taxon>
    </lineage>
</organism>
<protein>
    <submittedName>
        <fullName evidence="2">IPT/TIG domain-containing protein</fullName>
    </submittedName>
</protein>
<dbReference type="InterPro" id="IPR050778">
    <property type="entry name" value="Cueball_EGF_LRP_Nidogen"/>
</dbReference>
<dbReference type="PANTHER" id="PTHR46513">
    <property type="entry name" value="VITELLOGENIN RECEPTOR-LIKE PROTEIN-RELATED-RELATED"/>
    <property type="match status" value="1"/>
</dbReference>
<dbReference type="Proteomes" id="UP001403385">
    <property type="component" value="Unassembled WGS sequence"/>
</dbReference>
<accession>A0AAW9SDG2</accession>
<name>A0AAW9SDG2_9BACT</name>
<feature type="domain" description="IPT/TIG" evidence="1">
    <location>
        <begin position="35"/>
        <end position="117"/>
    </location>
</feature>
<dbReference type="InterPro" id="IPR011042">
    <property type="entry name" value="6-blade_b-propeller_TolB-like"/>
</dbReference>
<dbReference type="SUPFAM" id="SSF63829">
    <property type="entry name" value="Calcium-dependent phosphotriesterase"/>
    <property type="match status" value="1"/>
</dbReference>
<dbReference type="SMART" id="SM00135">
    <property type="entry name" value="LY"/>
    <property type="match status" value="4"/>
</dbReference>
<evidence type="ECO:0000259" key="1">
    <source>
        <dbReference type="SMART" id="SM00429"/>
    </source>
</evidence>
<sequence>MLKFNNLHSIWMTVLVIGLGIVLFSCEKDGDEDPVLRIESIEPLTARVGEVVLIKGKGFDAVGSQNTVLFSGEVVSPVFEASSTALKVLVPEGAQNGPLTVKVGKQSAVSSQEFTLDTSLGAPSLTGITPANGIANSEVTVNGTGFGSDASLVKVYFAESEAEITTVYDSKLKVKVPVLDPGVVQVRVVREEQASNTLDFTVDPTPVNVRTVYWTATPYYTKAGVYSGVINEDGADIQLLYETPGNFGVALDREAGMIYWSSTNKIYRAPLDGTGTPEVLFEGADGLETPYDIVLDLENKRLFVANFTGGDYQYIMAGNMDGTGTMDKLYALPADPSNGGPLVVGIELEVANDKLYWTEAVGTRVVQGSVNGEASQAAKVLFDASHGLKYPVGLAVDSENNKIYITDATSLFEGGTAVDNLYMGSLDGSGSLAKVIAPGDNFNKPFDVELDLENGYVFWITSERETGQVMRCKLDGSDVEVLFAGDELGGATFFDLDIY</sequence>
<dbReference type="RefSeq" id="WP_346823296.1">
    <property type="nucleotide sequence ID" value="NZ_JBDKWZ010000014.1"/>
</dbReference>
<evidence type="ECO:0000313" key="3">
    <source>
        <dbReference type="Proteomes" id="UP001403385"/>
    </source>
</evidence>
<dbReference type="Pfam" id="PF01833">
    <property type="entry name" value="TIG"/>
    <property type="match status" value="2"/>
</dbReference>